<dbReference type="InterPro" id="IPR003180">
    <property type="entry name" value="MPG"/>
</dbReference>
<dbReference type="GO" id="GO:0003905">
    <property type="term" value="F:alkylbase DNA N-glycosylase activity"/>
    <property type="evidence" value="ECO:0007669"/>
    <property type="project" value="InterPro"/>
</dbReference>
<dbReference type="OrthoDB" id="9794313at2"/>
<gene>
    <name evidence="7" type="ORF">RISK_004519</name>
</gene>
<keyword evidence="2 5" id="KW-0227">DNA damage</keyword>
<keyword evidence="8" id="KW-1185">Reference proteome</keyword>
<dbReference type="PANTHER" id="PTHR10429">
    <property type="entry name" value="DNA-3-METHYLADENINE GLYCOSYLASE"/>
    <property type="match status" value="1"/>
</dbReference>
<proteinExistence type="inferred from homology"/>
<dbReference type="PATRIC" id="fig|595434.4.peg.4293"/>
<dbReference type="GO" id="GO:0006284">
    <property type="term" value="P:base-excision repair"/>
    <property type="evidence" value="ECO:0007669"/>
    <property type="project" value="InterPro"/>
</dbReference>
<dbReference type="InterPro" id="IPR011034">
    <property type="entry name" value="Formyl_transferase-like_C_sf"/>
</dbReference>
<reference evidence="7" key="1">
    <citation type="submission" date="2015-05" db="EMBL/GenBank/DDBJ databases">
        <title>Permanent draft genome of Rhodopirellula islandicus K833.</title>
        <authorList>
            <person name="Kizina J."/>
            <person name="Richter M."/>
            <person name="Glockner F.O."/>
            <person name="Harder J."/>
        </authorList>
    </citation>
    <scope>NUCLEOTIDE SEQUENCE [LARGE SCALE GENOMIC DNA]</scope>
    <source>
        <strain evidence="7">K833</strain>
    </source>
</reference>
<accession>A0A0J1B909</accession>
<sequence>MNGARQNQVNANDKGDRQLEWEATESLPPRFFDRRPEVVARQLLGCGFARQIAGTWIGGWIVETEAYLSRRDAASHSARGAKPGNASMFGRPGTLYVYPIHAKHCVNLVTGSVGRGSAVLIRALEPVWGIDRMVNHRGLVTEGAPDGRSLTTGPGRLCQSLAIDRRCDGVDPIADESWRVFSGPSVPRNGITTTPRIGISQSVELPLRFFVDGNRCVSGLARQHRRPRRDSLQ</sequence>
<evidence type="ECO:0000256" key="6">
    <source>
        <dbReference type="SAM" id="MobiDB-lite"/>
    </source>
</evidence>
<dbReference type="CDD" id="cd00540">
    <property type="entry name" value="AAG"/>
    <property type="match status" value="1"/>
</dbReference>
<dbReference type="STRING" id="595434.RISK_004519"/>
<dbReference type="EMBL" id="LECT01000038">
    <property type="protein sequence ID" value="KLU03207.1"/>
    <property type="molecule type" value="Genomic_DNA"/>
</dbReference>
<dbReference type="GO" id="GO:0003677">
    <property type="term" value="F:DNA binding"/>
    <property type="evidence" value="ECO:0007669"/>
    <property type="project" value="InterPro"/>
</dbReference>
<name>A0A0J1B909_RHOIS</name>
<evidence type="ECO:0000313" key="8">
    <source>
        <dbReference type="Proteomes" id="UP000036367"/>
    </source>
</evidence>
<keyword evidence="7" id="KW-0326">Glycosidase</keyword>
<feature type="compositionally biased region" description="Polar residues" evidence="6">
    <location>
        <begin position="1"/>
        <end position="11"/>
    </location>
</feature>
<dbReference type="Proteomes" id="UP000036367">
    <property type="component" value="Unassembled WGS sequence"/>
</dbReference>
<dbReference type="NCBIfam" id="TIGR00567">
    <property type="entry name" value="3mg"/>
    <property type="match status" value="1"/>
</dbReference>
<feature type="region of interest" description="Disordered" evidence="6">
    <location>
        <begin position="1"/>
        <end position="20"/>
    </location>
</feature>
<evidence type="ECO:0000256" key="4">
    <source>
        <dbReference type="ARBA" id="ARBA00023204"/>
    </source>
</evidence>
<evidence type="ECO:0000256" key="3">
    <source>
        <dbReference type="ARBA" id="ARBA00022801"/>
    </source>
</evidence>
<dbReference type="RefSeq" id="WP_047815767.1">
    <property type="nucleotide sequence ID" value="NZ_LECT01000038.1"/>
</dbReference>
<dbReference type="AlphaFoldDB" id="A0A0J1B909"/>
<keyword evidence="3 5" id="KW-0378">Hydrolase</keyword>
<evidence type="ECO:0000256" key="1">
    <source>
        <dbReference type="ARBA" id="ARBA00009232"/>
    </source>
</evidence>
<evidence type="ECO:0000256" key="5">
    <source>
        <dbReference type="HAMAP-Rule" id="MF_00527"/>
    </source>
</evidence>
<organism evidence="7 8">
    <name type="scientific">Rhodopirellula islandica</name>
    <dbReference type="NCBI Taxonomy" id="595434"/>
    <lineage>
        <taxon>Bacteria</taxon>
        <taxon>Pseudomonadati</taxon>
        <taxon>Planctomycetota</taxon>
        <taxon>Planctomycetia</taxon>
        <taxon>Pirellulales</taxon>
        <taxon>Pirellulaceae</taxon>
        <taxon>Rhodopirellula</taxon>
    </lineage>
</organism>
<comment type="similarity">
    <text evidence="1 5">Belongs to the DNA glycosylase MPG family.</text>
</comment>
<dbReference type="SUPFAM" id="SSF50486">
    <property type="entry name" value="FMT C-terminal domain-like"/>
    <property type="match status" value="1"/>
</dbReference>
<evidence type="ECO:0000256" key="2">
    <source>
        <dbReference type="ARBA" id="ARBA00022763"/>
    </source>
</evidence>
<dbReference type="PANTHER" id="PTHR10429:SF0">
    <property type="entry name" value="DNA-3-METHYLADENINE GLYCOSYLASE"/>
    <property type="match status" value="1"/>
</dbReference>
<dbReference type="EC" id="3.2.2.-" evidence="5"/>
<dbReference type="HAMAP" id="MF_00527">
    <property type="entry name" value="3MGH"/>
    <property type="match status" value="1"/>
</dbReference>
<protein>
    <recommendedName>
        <fullName evidence="5">Putative 3-methyladenine DNA glycosylase</fullName>
        <ecNumber evidence="5">3.2.2.-</ecNumber>
    </recommendedName>
</protein>
<keyword evidence="4 5" id="KW-0234">DNA repair</keyword>
<evidence type="ECO:0000313" key="7">
    <source>
        <dbReference type="EMBL" id="KLU03207.1"/>
    </source>
</evidence>
<dbReference type="InterPro" id="IPR036995">
    <property type="entry name" value="MPG_sf"/>
</dbReference>
<comment type="caution">
    <text evidence="7">The sequence shown here is derived from an EMBL/GenBank/DDBJ whole genome shotgun (WGS) entry which is preliminary data.</text>
</comment>
<dbReference type="FunFam" id="3.10.300.10:FF:000001">
    <property type="entry name" value="Putative 3-methyladenine DNA glycosylase"/>
    <property type="match status" value="1"/>
</dbReference>
<dbReference type="Gene3D" id="3.10.300.10">
    <property type="entry name" value="Methylpurine-DNA glycosylase (MPG)"/>
    <property type="match status" value="1"/>
</dbReference>
<dbReference type="Pfam" id="PF02245">
    <property type="entry name" value="Pur_DNA_glyco"/>
    <property type="match status" value="1"/>
</dbReference>